<accession>A0A8T0GE01</accession>
<dbReference type="GO" id="GO:0004713">
    <property type="term" value="F:protein tyrosine kinase activity"/>
    <property type="evidence" value="ECO:0007669"/>
    <property type="project" value="InterPro"/>
</dbReference>
<dbReference type="PANTHER" id="PTHR44329">
    <property type="entry name" value="SERINE/THREONINE-PROTEIN KINASE TNNI3K-RELATED"/>
    <property type="match status" value="1"/>
</dbReference>
<dbReference type="Pfam" id="PF07714">
    <property type="entry name" value="PK_Tyr_Ser-Thr"/>
    <property type="match status" value="2"/>
</dbReference>
<evidence type="ECO:0000313" key="3">
    <source>
        <dbReference type="Proteomes" id="UP000822688"/>
    </source>
</evidence>
<dbReference type="InterPro" id="IPR001245">
    <property type="entry name" value="Ser-Thr/Tyr_kinase_cat_dom"/>
</dbReference>
<feature type="domain" description="Protein kinase" evidence="1">
    <location>
        <begin position="528"/>
        <end position="814"/>
    </location>
</feature>
<dbReference type="InterPro" id="IPR051681">
    <property type="entry name" value="Ser/Thr_Kinases-Pseudokinases"/>
</dbReference>
<dbReference type="InterPro" id="IPR011009">
    <property type="entry name" value="Kinase-like_dom_sf"/>
</dbReference>
<dbReference type="InterPro" id="IPR008271">
    <property type="entry name" value="Ser/Thr_kinase_AS"/>
</dbReference>
<sequence length="819" mass="95585">MGNIMSWIRRSTNLHYEAESDEAERDEAEFEEFIEDNRKVFKELQMHPEWGTFFKTFSEDDLVLGSRFAEGGQAELFHVQVDWRNPADRGKRSIIEERIERSKGHWTQLAQPHSSGSNSVSFNCFSCYSLWPCFSCYSVDSEEEEAVDSEEAAAVEVSNRKVFEDLQKQSTFFYKFEKGEMVLGKKFAEGAQGEIYSAQIEWRNSDQRTLLLREGEGGNVLEDPSEYVIKIFKKEYKLQDLKNLFPKAMLEFHAQRLRVWMERRYTCDVVCGTLLEDGRFAFVLQREHADLRALIDRNMDSRKEVVQNEGVGPFRKDTAENFMYETALGMKWLHDHQIVHRDLKAANVLVRLHPDWNYCFVADYECSVGVEGTRLWRAPEILQSFKDRRPHSEREKFYTEQADVYSYGMTCYEILTGKFPSDDLGNNFDLVLQGRRPVVPTYVDGWVKDLLSKCWEFKPEDRYSFEQILHTLEENSRAVKIHIGMKKNLPHSKLSEWDPPKTEVIPPAELARIYSAKQKQRQTQHPSEGIAQAQSQGQFDELYEARNQLQSDWVIKVFRKGTSFRMYLGIQCPQGLFHLHVDRRKRAMTGPTAEWKKPKYICDVLCATLLKDGRFAFLIAKEQQDLRQLIDRRRRHMTVNKNLGPFPKEVAIRIMHHIALGMDFLHSYDIIHRDLRASNVLVSEDEDGNYRCYVTDFEYSGGVLGVGFYRAPEILQCIKDKKVDEIPEVFSRNSDVYGYGMSCYEILTGNMPFENHPFRDYSIVLNGGRPELPSYVDGWVRELVRKCWEHDPMARPSFAEILEEFDTADQENRMSSSSR</sequence>
<dbReference type="InterPro" id="IPR000719">
    <property type="entry name" value="Prot_kinase_dom"/>
</dbReference>
<dbReference type="InterPro" id="IPR008266">
    <property type="entry name" value="Tyr_kinase_AS"/>
</dbReference>
<dbReference type="PROSITE" id="PS50011">
    <property type="entry name" value="PROTEIN_KINASE_DOM"/>
    <property type="match status" value="2"/>
</dbReference>
<proteinExistence type="predicted"/>
<evidence type="ECO:0000259" key="1">
    <source>
        <dbReference type="PROSITE" id="PS50011"/>
    </source>
</evidence>
<dbReference type="SMART" id="SM00219">
    <property type="entry name" value="TyrKc"/>
    <property type="match status" value="1"/>
</dbReference>
<dbReference type="InterPro" id="IPR020635">
    <property type="entry name" value="Tyr_kinase_cat_dom"/>
</dbReference>
<dbReference type="PANTHER" id="PTHR44329:SF260">
    <property type="entry name" value="PROTEIN KINASE DOMAIN-CONTAINING PROTEIN"/>
    <property type="match status" value="1"/>
</dbReference>
<keyword evidence="3" id="KW-1185">Reference proteome</keyword>
<dbReference type="SUPFAM" id="SSF56112">
    <property type="entry name" value="Protein kinase-like (PK-like)"/>
    <property type="match status" value="2"/>
</dbReference>
<dbReference type="AlphaFoldDB" id="A0A8T0GE01"/>
<name>A0A8T0GE01_CERPU</name>
<dbReference type="SMART" id="SM00220">
    <property type="entry name" value="S_TKc"/>
    <property type="match status" value="2"/>
</dbReference>
<dbReference type="PROSITE" id="PS00108">
    <property type="entry name" value="PROTEIN_KINASE_ST"/>
    <property type="match status" value="1"/>
</dbReference>
<organism evidence="2 3">
    <name type="scientific">Ceratodon purpureus</name>
    <name type="common">Fire moss</name>
    <name type="synonym">Dicranum purpureum</name>
    <dbReference type="NCBI Taxonomy" id="3225"/>
    <lineage>
        <taxon>Eukaryota</taxon>
        <taxon>Viridiplantae</taxon>
        <taxon>Streptophyta</taxon>
        <taxon>Embryophyta</taxon>
        <taxon>Bryophyta</taxon>
        <taxon>Bryophytina</taxon>
        <taxon>Bryopsida</taxon>
        <taxon>Dicranidae</taxon>
        <taxon>Pseudoditrichales</taxon>
        <taxon>Ditrichaceae</taxon>
        <taxon>Ceratodon</taxon>
    </lineage>
</organism>
<reference evidence="2 3" key="1">
    <citation type="submission" date="2020-06" db="EMBL/GenBank/DDBJ databases">
        <title>WGS assembly of Ceratodon purpureus strain R40.</title>
        <authorList>
            <person name="Carey S.B."/>
            <person name="Jenkins J."/>
            <person name="Shu S."/>
            <person name="Lovell J.T."/>
            <person name="Sreedasyam A."/>
            <person name="Maumus F."/>
            <person name="Tiley G.P."/>
            <person name="Fernandez-Pozo N."/>
            <person name="Barry K."/>
            <person name="Chen C."/>
            <person name="Wang M."/>
            <person name="Lipzen A."/>
            <person name="Daum C."/>
            <person name="Saski C.A."/>
            <person name="Payton A.C."/>
            <person name="Mcbreen J.C."/>
            <person name="Conrad R.E."/>
            <person name="Kollar L.M."/>
            <person name="Olsson S."/>
            <person name="Huttunen S."/>
            <person name="Landis J.B."/>
            <person name="Wickett N.J."/>
            <person name="Johnson M.G."/>
            <person name="Rensing S.A."/>
            <person name="Grimwood J."/>
            <person name="Schmutz J."/>
            <person name="Mcdaniel S.F."/>
        </authorList>
    </citation>
    <scope>NUCLEOTIDE SEQUENCE [LARGE SCALE GENOMIC DNA]</scope>
    <source>
        <strain evidence="2 3">R40</strain>
    </source>
</reference>
<comment type="caution">
    <text evidence="2">The sequence shown here is derived from an EMBL/GenBank/DDBJ whole genome shotgun (WGS) entry which is preliminary data.</text>
</comment>
<dbReference type="GO" id="GO:0004674">
    <property type="term" value="F:protein serine/threonine kinase activity"/>
    <property type="evidence" value="ECO:0007669"/>
    <property type="project" value="TreeGrafter"/>
</dbReference>
<dbReference type="Gene3D" id="1.10.510.10">
    <property type="entry name" value="Transferase(Phosphotransferase) domain 1"/>
    <property type="match status" value="2"/>
</dbReference>
<dbReference type="Proteomes" id="UP000822688">
    <property type="component" value="Chromosome 11"/>
</dbReference>
<dbReference type="EMBL" id="CM026432">
    <property type="protein sequence ID" value="KAG0556737.1"/>
    <property type="molecule type" value="Genomic_DNA"/>
</dbReference>
<dbReference type="PROSITE" id="PS00109">
    <property type="entry name" value="PROTEIN_KINASE_TYR"/>
    <property type="match status" value="1"/>
</dbReference>
<feature type="domain" description="Protein kinase" evidence="1">
    <location>
        <begin position="181"/>
        <end position="473"/>
    </location>
</feature>
<evidence type="ECO:0000313" key="2">
    <source>
        <dbReference type="EMBL" id="KAG0556737.1"/>
    </source>
</evidence>
<gene>
    <name evidence="2" type="ORF">KC19_11G076100</name>
</gene>
<dbReference type="GO" id="GO:0005524">
    <property type="term" value="F:ATP binding"/>
    <property type="evidence" value="ECO:0007669"/>
    <property type="project" value="InterPro"/>
</dbReference>
<protein>
    <recommendedName>
        <fullName evidence="1">Protein kinase domain-containing protein</fullName>
    </recommendedName>
</protein>